<dbReference type="EMBL" id="AYKW01000067">
    <property type="protein sequence ID" value="PIL24278.1"/>
    <property type="molecule type" value="Genomic_DNA"/>
</dbReference>
<dbReference type="Proteomes" id="UP000230002">
    <property type="component" value="Unassembled WGS sequence"/>
</dbReference>
<dbReference type="STRING" id="1077348.A0A2G8RSF9"/>
<feature type="compositionally biased region" description="Low complexity" evidence="1">
    <location>
        <begin position="391"/>
        <end position="407"/>
    </location>
</feature>
<organism evidence="2 3">
    <name type="scientific">Ganoderma sinense ZZ0214-1</name>
    <dbReference type="NCBI Taxonomy" id="1077348"/>
    <lineage>
        <taxon>Eukaryota</taxon>
        <taxon>Fungi</taxon>
        <taxon>Dikarya</taxon>
        <taxon>Basidiomycota</taxon>
        <taxon>Agaricomycotina</taxon>
        <taxon>Agaricomycetes</taxon>
        <taxon>Polyporales</taxon>
        <taxon>Polyporaceae</taxon>
        <taxon>Ganoderma</taxon>
    </lineage>
</organism>
<name>A0A2G8RSF9_9APHY</name>
<sequence length="524" mass="57579">MTSSKPTDQNYTSLASIKSSSTSSQLIDILISNVWPDGITGFSAAPLPAPELSSIGVDPVAEVVRRTKPRYHFTAGGGHPPRFWEREPYTWDNAEDKGRIGRFVSLGAFGGEQPPGKKPRWFYAFSIAALSATSEPPPKPANATQNPFLHRAPKRRLESGVQQLGKRSRTDAAGADASQTVRKGSRLLGTSARFASQRSTSLRTARSGRSRRKDMYAGYAMNLATSFETVPSKMQSATPAVVSLGTAMYAEHAVASCITSKIVQSPTKQARAREGVALQKRSGRVLVLLVESQLGETSHRINRFRVLCDVAKRATHPHPPGCEPPKCAPSTRRRPCPHRPYHPLSDVPLNTSRPGRTYYRRNREVQVRITRDVREARSGNGLLRGRANECQGRTRTRTGGSRSQQAQGRRRGHVQRRGPRGQCHVRGRPGRSAARGCGWPWGLLPCRLARWAEACAPHARAWTLQHPVRKTGDGLRSWNGRSVRLEGVHTVGARGQRGCAGVQGSFRAIRSILGMNINMYTVFV</sequence>
<evidence type="ECO:0000313" key="3">
    <source>
        <dbReference type="Proteomes" id="UP000230002"/>
    </source>
</evidence>
<dbReference type="CDD" id="cd07380">
    <property type="entry name" value="MPP_CWF19_N"/>
    <property type="match status" value="1"/>
</dbReference>
<comment type="caution">
    <text evidence="2">The sequence shown here is derived from an EMBL/GenBank/DDBJ whole genome shotgun (WGS) entry which is preliminary data.</text>
</comment>
<feature type="compositionally biased region" description="Basic residues" evidence="1">
    <location>
        <begin position="331"/>
        <end position="341"/>
    </location>
</feature>
<feature type="region of interest" description="Disordered" evidence="1">
    <location>
        <begin position="376"/>
        <end position="432"/>
    </location>
</feature>
<feature type="region of interest" description="Disordered" evidence="1">
    <location>
        <begin position="315"/>
        <end position="355"/>
    </location>
</feature>
<keyword evidence="3" id="KW-1185">Reference proteome</keyword>
<reference evidence="2 3" key="1">
    <citation type="journal article" date="2015" name="Sci. Rep.">
        <title>Chromosome-level genome map provides insights into diverse defense mechanisms in the medicinal fungus Ganoderma sinense.</title>
        <authorList>
            <person name="Zhu Y."/>
            <person name="Xu J."/>
            <person name="Sun C."/>
            <person name="Zhou S."/>
            <person name="Xu H."/>
            <person name="Nelson D.R."/>
            <person name="Qian J."/>
            <person name="Song J."/>
            <person name="Luo H."/>
            <person name="Xiang L."/>
            <person name="Li Y."/>
            <person name="Xu Z."/>
            <person name="Ji A."/>
            <person name="Wang L."/>
            <person name="Lu S."/>
            <person name="Hayward A."/>
            <person name="Sun W."/>
            <person name="Li X."/>
            <person name="Schwartz D.C."/>
            <person name="Wang Y."/>
            <person name="Chen S."/>
        </authorList>
    </citation>
    <scope>NUCLEOTIDE SEQUENCE [LARGE SCALE GENOMIC DNA]</scope>
    <source>
        <strain evidence="2 3">ZZ0214-1</strain>
    </source>
</reference>
<feature type="region of interest" description="Disordered" evidence="1">
    <location>
        <begin position="133"/>
        <end position="186"/>
    </location>
</feature>
<evidence type="ECO:0000313" key="2">
    <source>
        <dbReference type="EMBL" id="PIL24278.1"/>
    </source>
</evidence>
<feature type="compositionally biased region" description="Basic residues" evidence="1">
    <location>
        <begin position="408"/>
        <end position="429"/>
    </location>
</feature>
<proteinExistence type="predicted"/>
<feature type="compositionally biased region" description="Pro residues" evidence="1">
    <location>
        <begin position="317"/>
        <end position="327"/>
    </location>
</feature>
<evidence type="ECO:0000256" key="1">
    <source>
        <dbReference type="SAM" id="MobiDB-lite"/>
    </source>
</evidence>
<accession>A0A2G8RSF9</accession>
<dbReference type="AlphaFoldDB" id="A0A2G8RSF9"/>
<gene>
    <name evidence="2" type="ORF">GSI_14031</name>
</gene>
<protein>
    <submittedName>
        <fullName evidence="2">Uncharacterized protein</fullName>
    </submittedName>
</protein>
<dbReference type="OrthoDB" id="444325at2759"/>